<gene>
    <name evidence="1" type="ORF">BTUL_0061g00070</name>
</gene>
<dbReference type="Proteomes" id="UP000297777">
    <property type="component" value="Unassembled WGS sequence"/>
</dbReference>
<proteinExistence type="predicted"/>
<evidence type="ECO:0000313" key="1">
    <source>
        <dbReference type="EMBL" id="TGO13890.1"/>
    </source>
</evidence>
<dbReference type="AlphaFoldDB" id="A0A4Z1EQS8"/>
<comment type="caution">
    <text evidence="1">The sequence shown here is derived from an EMBL/GenBank/DDBJ whole genome shotgun (WGS) entry which is preliminary data.</text>
</comment>
<evidence type="ECO:0000313" key="2">
    <source>
        <dbReference type="Proteomes" id="UP000297777"/>
    </source>
</evidence>
<protein>
    <submittedName>
        <fullName evidence="1">Uncharacterized protein</fullName>
    </submittedName>
</protein>
<accession>A0A4Z1EQS8</accession>
<reference evidence="1 2" key="1">
    <citation type="submission" date="2017-12" db="EMBL/GenBank/DDBJ databases">
        <title>Comparative genomics of Botrytis spp.</title>
        <authorList>
            <person name="Valero-Jimenez C.A."/>
            <person name="Tapia P."/>
            <person name="Veloso J."/>
            <person name="Silva-Moreno E."/>
            <person name="Staats M."/>
            <person name="Valdes J.H."/>
            <person name="Van Kan J.A.L."/>
        </authorList>
    </citation>
    <scope>NUCLEOTIDE SEQUENCE [LARGE SCALE GENOMIC DNA]</scope>
    <source>
        <strain evidence="1 2">Bt9001</strain>
    </source>
</reference>
<dbReference type="OrthoDB" id="10521044at2759"/>
<organism evidence="1 2">
    <name type="scientific">Botrytis tulipae</name>
    <dbReference type="NCBI Taxonomy" id="87230"/>
    <lineage>
        <taxon>Eukaryota</taxon>
        <taxon>Fungi</taxon>
        <taxon>Dikarya</taxon>
        <taxon>Ascomycota</taxon>
        <taxon>Pezizomycotina</taxon>
        <taxon>Leotiomycetes</taxon>
        <taxon>Helotiales</taxon>
        <taxon>Sclerotiniaceae</taxon>
        <taxon>Botrytis</taxon>
    </lineage>
</organism>
<name>A0A4Z1EQS8_9HELO</name>
<sequence length="134" mass="14247">MDAATGNDSRVFSYVGRTYLKSECRKFERQQIRVGMVSVSFGHGADGEPDEFVRPVELSANGRRKVAGGLVAAEAGNVHRLACGSTCEDDEADAIHVGGELLDVVVPDGAIGNPEAIFDVEVVVAFPLFVQPLV</sequence>
<keyword evidence="2" id="KW-1185">Reference proteome</keyword>
<dbReference type="EMBL" id="PQXH01000061">
    <property type="protein sequence ID" value="TGO13890.1"/>
    <property type="molecule type" value="Genomic_DNA"/>
</dbReference>